<dbReference type="Proteomes" id="UP000261660">
    <property type="component" value="Unplaced"/>
</dbReference>
<dbReference type="PANTHER" id="PTHR44337">
    <property type="entry name" value="CARCINOEMBRYONIC ANTIGEN-RELATED CELL ADHESION MOLECULE 8"/>
    <property type="match status" value="1"/>
</dbReference>
<dbReference type="GeneTree" id="ENSGT01100000263479"/>
<keyword evidence="2" id="KW-1015">Disulfide bond</keyword>
<dbReference type="SUPFAM" id="SSF48726">
    <property type="entry name" value="Immunoglobulin"/>
    <property type="match status" value="6"/>
</dbReference>
<dbReference type="InterPro" id="IPR007110">
    <property type="entry name" value="Ig-like_dom"/>
</dbReference>
<dbReference type="InterPro" id="IPR003599">
    <property type="entry name" value="Ig_sub"/>
</dbReference>
<dbReference type="InterPro" id="IPR003598">
    <property type="entry name" value="Ig_sub2"/>
</dbReference>
<keyword evidence="3" id="KW-0325">Glycoprotein</keyword>
<feature type="domain" description="Ig-like" evidence="5">
    <location>
        <begin position="462"/>
        <end position="515"/>
    </location>
</feature>
<dbReference type="InterPro" id="IPR052598">
    <property type="entry name" value="IgSF_CEA-related"/>
</dbReference>
<reference evidence="6" key="2">
    <citation type="submission" date="2025-09" db="UniProtKB">
        <authorList>
            <consortium name="Ensembl"/>
        </authorList>
    </citation>
    <scope>IDENTIFICATION</scope>
</reference>
<evidence type="ECO:0000313" key="7">
    <source>
        <dbReference type="Proteomes" id="UP000261660"/>
    </source>
</evidence>
<organism evidence="6 7">
    <name type="scientific">Labrus bergylta</name>
    <name type="common">ballan wrasse</name>
    <dbReference type="NCBI Taxonomy" id="56723"/>
    <lineage>
        <taxon>Eukaryota</taxon>
        <taxon>Metazoa</taxon>
        <taxon>Chordata</taxon>
        <taxon>Craniata</taxon>
        <taxon>Vertebrata</taxon>
        <taxon>Euteleostomi</taxon>
        <taxon>Actinopterygii</taxon>
        <taxon>Neopterygii</taxon>
        <taxon>Teleostei</taxon>
        <taxon>Neoteleostei</taxon>
        <taxon>Acanthomorphata</taxon>
        <taxon>Eupercaria</taxon>
        <taxon>Labriformes</taxon>
        <taxon>Labridae</taxon>
        <taxon>Labrus</taxon>
    </lineage>
</organism>
<dbReference type="AlphaFoldDB" id="A0A3Q3GAQ5"/>
<dbReference type="Gene3D" id="2.60.40.10">
    <property type="entry name" value="Immunoglobulins"/>
    <property type="match status" value="7"/>
</dbReference>
<reference evidence="6" key="1">
    <citation type="submission" date="2025-08" db="UniProtKB">
        <authorList>
            <consortium name="Ensembl"/>
        </authorList>
    </citation>
    <scope>IDENTIFICATION</scope>
</reference>
<evidence type="ECO:0000256" key="3">
    <source>
        <dbReference type="ARBA" id="ARBA00023180"/>
    </source>
</evidence>
<feature type="domain" description="Ig-like" evidence="5">
    <location>
        <begin position="181"/>
        <end position="343"/>
    </location>
</feature>
<feature type="domain" description="Ig-like" evidence="5">
    <location>
        <begin position="92"/>
        <end position="176"/>
    </location>
</feature>
<name>A0A3Q3GAQ5_9LABR</name>
<dbReference type="Ensembl" id="ENSLBET00000030030.1">
    <property type="protein sequence ID" value="ENSLBEP00000028684.1"/>
    <property type="gene ID" value="ENSLBEG00000021716.1"/>
</dbReference>
<dbReference type="InterPro" id="IPR036179">
    <property type="entry name" value="Ig-like_dom_sf"/>
</dbReference>
<keyword evidence="4" id="KW-0393">Immunoglobulin domain</keyword>
<protein>
    <recommendedName>
        <fullName evidence="5">Ig-like domain-containing protein</fullName>
    </recommendedName>
</protein>
<dbReference type="InterPro" id="IPR013151">
    <property type="entry name" value="Immunoglobulin_dom"/>
</dbReference>
<accession>A0A3Q3GAQ5</accession>
<keyword evidence="1" id="KW-0732">Signal</keyword>
<evidence type="ECO:0000259" key="5">
    <source>
        <dbReference type="PROSITE" id="PS50835"/>
    </source>
</evidence>
<keyword evidence="7" id="KW-1185">Reference proteome</keyword>
<evidence type="ECO:0000256" key="2">
    <source>
        <dbReference type="ARBA" id="ARBA00023157"/>
    </source>
</evidence>
<dbReference type="InterPro" id="IPR013783">
    <property type="entry name" value="Ig-like_fold"/>
</dbReference>
<sequence>GVLASAAVEVEPSINPAVVGDTVILSLSPSTSIKSGSWAVGESQILTWLGEQQAVFPSHSGRASVNVLTGALTLSSVKVSDSGVYIVQGTDPQLKANTSITFNSSAVITCSVSSGSSLSFLWINGSSVVTAGDRVQLTDGNSTLTITNVTRYDQGPFKCHVFNPVSNETSDSVNFTITYGPDNMALTVNGQNTTSFSVGSNLTMLCSVQSNPPAQLQWAFRGELVNTLGPLWELFSVSKEQSGPYSCVAFNNHSNMNSTITTNILISNNTSLVEFNDTAVLMCSVSNGSPLSYGWMKGNSVIKAGGGVQFSDEDATLTITRVTRDDEGLFKCNVSNLLNQEVSLPVLLNVSYGPKMPTITGPKAAIPGDNVTLSCYASSNPSSSYIWFFNSTKVANTSEYVTPPLTSDMVGMYTCMAFNGITGKNSTAHTMIKVVGETWMAIFTLKRKKDAPMRTQTDSFGPAQHVYWMKNGQPLHDDNRTTFSMDNKTVTLDPIQYHDTGKYQCVAFNPVRNMTSPPYMLYVNFGPLTPVVKGPSYAEIGQEVNFDCYAKSVPPSHYSWWYNGSEVANTSVYKTSPLTLDMSGEYTCMAYNNITGKNSTSSQRLTVIAHAVGLHTQSKAALMMGLLALSVNVLFN</sequence>
<dbReference type="Pfam" id="PF13927">
    <property type="entry name" value="Ig_3"/>
    <property type="match status" value="4"/>
</dbReference>
<dbReference type="Pfam" id="PF07679">
    <property type="entry name" value="I-set"/>
    <property type="match status" value="1"/>
</dbReference>
<feature type="domain" description="Ig-like" evidence="5">
    <location>
        <begin position="527"/>
        <end position="606"/>
    </location>
</feature>
<dbReference type="InterPro" id="IPR013098">
    <property type="entry name" value="Ig_I-set"/>
</dbReference>
<dbReference type="Pfam" id="PF00047">
    <property type="entry name" value="ig"/>
    <property type="match status" value="1"/>
</dbReference>
<evidence type="ECO:0000313" key="6">
    <source>
        <dbReference type="Ensembl" id="ENSLBEP00000028684.1"/>
    </source>
</evidence>
<dbReference type="SMART" id="SM00409">
    <property type="entry name" value="IG"/>
    <property type="match status" value="7"/>
</dbReference>
<dbReference type="SMART" id="SM00408">
    <property type="entry name" value="IGc2"/>
    <property type="match status" value="6"/>
</dbReference>
<dbReference type="PANTHER" id="PTHR44337:SF20">
    <property type="entry name" value="CARCINOEMBRYONIC ANTIGEN-RELATED CELL ADHESION MOLECULE 5-RELATED"/>
    <property type="match status" value="1"/>
</dbReference>
<feature type="domain" description="Ig-like" evidence="5">
    <location>
        <begin position="354"/>
        <end position="433"/>
    </location>
</feature>
<dbReference type="InParanoid" id="A0A3Q3GAQ5"/>
<proteinExistence type="predicted"/>
<evidence type="ECO:0000256" key="4">
    <source>
        <dbReference type="ARBA" id="ARBA00023319"/>
    </source>
</evidence>
<dbReference type="PROSITE" id="PS50835">
    <property type="entry name" value="IG_LIKE"/>
    <property type="match status" value="5"/>
</dbReference>
<dbReference type="STRING" id="56723.ENSLBEP00000028684"/>
<evidence type="ECO:0000256" key="1">
    <source>
        <dbReference type="ARBA" id="ARBA00022729"/>
    </source>
</evidence>